<dbReference type="InterPro" id="IPR057425">
    <property type="entry name" value="DUF2921_N"/>
</dbReference>
<feature type="domain" description="DUF2921" evidence="1">
    <location>
        <begin position="15"/>
        <end position="109"/>
    </location>
</feature>
<dbReference type="EnsemblPlants" id="Kaladp0095s0434.1.v1.1">
    <property type="protein sequence ID" value="Kaladp0095s0434.1.v1.1.CDS.1"/>
    <property type="gene ID" value="Kaladp0095s0434.v1.1"/>
</dbReference>
<reference evidence="2" key="1">
    <citation type="submission" date="2021-01" db="UniProtKB">
        <authorList>
            <consortium name="EnsemblPlants"/>
        </authorList>
    </citation>
    <scope>IDENTIFICATION</scope>
</reference>
<accession>A0A7N0V186</accession>
<proteinExistence type="predicted"/>
<dbReference type="Proteomes" id="UP000594263">
    <property type="component" value="Unplaced"/>
</dbReference>
<dbReference type="Gramene" id="Kaladp0095s0434.1.v1.1">
    <property type="protein sequence ID" value="Kaladp0095s0434.1.v1.1.CDS.1"/>
    <property type="gene ID" value="Kaladp0095s0434.v1.1"/>
</dbReference>
<protein>
    <recommendedName>
        <fullName evidence="1">DUF2921 domain-containing protein</fullName>
    </recommendedName>
</protein>
<evidence type="ECO:0000313" key="3">
    <source>
        <dbReference type="Proteomes" id="UP000594263"/>
    </source>
</evidence>
<keyword evidence="3" id="KW-1185">Reference proteome</keyword>
<organism evidence="2 3">
    <name type="scientific">Kalanchoe fedtschenkoi</name>
    <name type="common">Lavender scallops</name>
    <name type="synonym">South American air plant</name>
    <dbReference type="NCBI Taxonomy" id="63787"/>
    <lineage>
        <taxon>Eukaryota</taxon>
        <taxon>Viridiplantae</taxon>
        <taxon>Streptophyta</taxon>
        <taxon>Embryophyta</taxon>
        <taxon>Tracheophyta</taxon>
        <taxon>Spermatophyta</taxon>
        <taxon>Magnoliopsida</taxon>
        <taxon>eudicotyledons</taxon>
        <taxon>Gunneridae</taxon>
        <taxon>Pentapetalae</taxon>
        <taxon>Saxifragales</taxon>
        <taxon>Crassulaceae</taxon>
        <taxon>Kalanchoe</taxon>
    </lineage>
</organism>
<evidence type="ECO:0000313" key="2">
    <source>
        <dbReference type="EnsemblPlants" id="Kaladp0095s0434.1.v1.1.CDS.1"/>
    </source>
</evidence>
<dbReference type="PANTHER" id="PTHR33389:SF20">
    <property type="match status" value="1"/>
</dbReference>
<sequence length="129" mass="14672">MSIGITSNKPLFYSSGETFHSRPGLSSLIVRFEGIYVENGCERLLCLLGRTVSPFAPWSDFDYKPPVADNDQIFLLLRYPHTVNLTLLEIRGEMRSQSESGGANYFDKVRVSSLVNQYAKYQFTHDILK</sequence>
<dbReference type="PANTHER" id="PTHR33389">
    <property type="entry name" value="FAMILY PROTEIN, PUTATIVE (DUF2921)-RELATED"/>
    <property type="match status" value="1"/>
</dbReference>
<name>A0A7N0V186_KALFE</name>
<evidence type="ECO:0000259" key="1">
    <source>
        <dbReference type="Pfam" id="PF25333"/>
    </source>
</evidence>
<dbReference type="Pfam" id="PF25333">
    <property type="entry name" value="DUF2921_N"/>
    <property type="match status" value="1"/>
</dbReference>
<dbReference type="AlphaFoldDB" id="A0A7N0V186"/>